<dbReference type="CDD" id="cd00590">
    <property type="entry name" value="RRM_SF"/>
    <property type="match status" value="1"/>
</dbReference>
<sequence>MRLISMCQSSRSGLRPYSPADVCRSDEEKSLFVTDIPLFLNKTQIRQAFFRYGDIVKCKLTTRNHYYNAHVQFSNASSITQFEDIWAIICLGNSLRVCPASYLKAQHDIHREHVAILAGIPKNIKEADLTEIALQANAKAVNIPLSYNSYKPKPYAYLNFASFESLEAAKELTIAFRNKGLTWHSPDEAKNLCHVCG</sequence>
<comment type="caution">
    <text evidence="1">The sequence shown here is derived from an EMBL/GenBank/DDBJ whole genome shotgun (WGS) entry which is preliminary data.</text>
</comment>
<evidence type="ECO:0000313" key="1">
    <source>
        <dbReference type="EMBL" id="PKK66938.1"/>
    </source>
</evidence>
<dbReference type="VEuPathDB" id="FungiDB:FUN_024251"/>
<evidence type="ECO:0000313" key="2">
    <source>
        <dbReference type="Proteomes" id="UP000233469"/>
    </source>
</evidence>
<organism evidence="1 2">
    <name type="scientific">Rhizophagus irregularis</name>
    <dbReference type="NCBI Taxonomy" id="588596"/>
    <lineage>
        <taxon>Eukaryota</taxon>
        <taxon>Fungi</taxon>
        <taxon>Fungi incertae sedis</taxon>
        <taxon>Mucoromycota</taxon>
        <taxon>Glomeromycotina</taxon>
        <taxon>Glomeromycetes</taxon>
        <taxon>Glomerales</taxon>
        <taxon>Glomeraceae</taxon>
        <taxon>Rhizophagus</taxon>
    </lineage>
</organism>
<dbReference type="Proteomes" id="UP000233469">
    <property type="component" value="Unassembled WGS sequence"/>
</dbReference>
<proteinExistence type="predicted"/>
<dbReference type="EMBL" id="LLXL01001026">
    <property type="protein sequence ID" value="PKK66938.1"/>
    <property type="molecule type" value="Genomic_DNA"/>
</dbReference>
<dbReference type="InterPro" id="IPR035979">
    <property type="entry name" value="RBD_domain_sf"/>
</dbReference>
<accession>A0A2N1MZ67</accession>
<reference evidence="1 2" key="1">
    <citation type="submission" date="2016-04" db="EMBL/GenBank/DDBJ databases">
        <title>Genome analyses suggest a sexual origin of heterokaryosis in a supposedly ancient asexual fungus.</title>
        <authorList>
            <person name="Ropars J."/>
            <person name="Sedzielewska K."/>
            <person name="Noel J."/>
            <person name="Charron P."/>
            <person name="Farinelli L."/>
            <person name="Marton T."/>
            <person name="Kruger M."/>
            <person name="Pelin A."/>
            <person name="Brachmann A."/>
            <person name="Corradi N."/>
        </authorList>
    </citation>
    <scope>NUCLEOTIDE SEQUENCE [LARGE SCALE GENOMIC DNA]</scope>
    <source>
        <strain evidence="1 2">C2</strain>
    </source>
</reference>
<dbReference type="GO" id="GO:0003676">
    <property type="term" value="F:nucleic acid binding"/>
    <property type="evidence" value="ECO:0007669"/>
    <property type="project" value="InterPro"/>
</dbReference>
<reference evidence="1 2" key="2">
    <citation type="submission" date="2017-10" db="EMBL/GenBank/DDBJ databases">
        <title>Extensive intraspecific genome diversity in a model arbuscular mycorrhizal fungus.</title>
        <authorList>
            <person name="Chen E.C.H."/>
            <person name="Morin E."/>
            <person name="Baudet D."/>
            <person name="Noel J."/>
            <person name="Ndikumana S."/>
            <person name="Charron P."/>
            <person name="St-Onge C."/>
            <person name="Giorgi J."/>
            <person name="Grigoriev I.V."/>
            <person name="Roux C."/>
            <person name="Martin F.M."/>
            <person name="Corradi N."/>
        </authorList>
    </citation>
    <scope>NUCLEOTIDE SEQUENCE [LARGE SCALE GENOMIC DNA]</scope>
    <source>
        <strain evidence="1 2">C2</strain>
    </source>
</reference>
<dbReference type="InterPro" id="IPR012677">
    <property type="entry name" value="Nucleotide-bd_a/b_plait_sf"/>
</dbReference>
<gene>
    <name evidence="1" type="ORF">RhiirC2_13964</name>
</gene>
<evidence type="ECO:0008006" key="3">
    <source>
        <dbReference type="Google" id="ProtNLM"/>
    </source>
</evidence>
<dbReference type="Gene3D" id="3.30.70.330">
    <property type="match status" value="2"/>
</dbReference>
<protein>
    <recommendedName>
        <fullName evidence="3">RRM domain-containing protein</fullName>
    </recommendedName>
</protein>
<dbReference type="AlphaFoldDB" id="A0A2N1MZ67"/>
<name>A0A2N1MZ67_9GLOM</name>
<dbReference type="SUPFAM" id="SSF54928">
    <property type="entry name" value="RNA-binding domain, RBD"/>
    <property type="match status" value="2"/>
</dbReference>